<evidence type="ECO:0000313" key="2">
    <source>
        <dbReference type="Proteomes" id="UP000191522"/>
    </source>
</evidence>
<gene>
    <name evidence="1" type="ORF">PENDEC_c005G00181</name>
</gene>
<name>A0A1V6PHB1_PENDC</name>
<proteinExistence type="predicted"/>
<keyword evidence="2" id="KW-1185">Reference proteome</keyword>
<dbReference type="AlphaFoldDB" id="A0A1V6PHB1"/>
<dbReference type="EMBL" id="MDYL01000005">
    <property type="protein sequence ID" value="OQD75926.1"/>
    <property type="molecule type" value="Genomic_DNA"/>
</dbReference>
<evidence type="ECO:0000313" key="1">
    <source>
        <dbReference type="EMBL" id="OQD75926.1"/>
    </source>
</evidence>
<reference evidence="2" key="1">
    <citation type="journal article" date="2017" name="Nat. Microbiol.">
        <title>Global analysis of biosynthetic gene clusters reveals vast potential of secondary metabolite production in Penicillium species.</title>
        <authorList>
            <person name="Nielsen J.C."/>
            <person name="Grijseels S."/>
            <person name="Prigent S."/>
            <person name="Ji B."/>
            <person name="Dainat J."/>
            <person name="Nielsen K.F."/>
            <person name="Frisvad J.C."/>
            <person name="Workman M."/>
            <person name="Nielsen J."/>
        </authorList>
    </citation>
    <scope>NUCLEOTIDE SEQUENCE [LARGE SCALE GENOMIC DNA]</scope>
    <source>
        <strain evidence="2">IBT 11843</strain>
    </source>
</reference>
<sequence>MTSIIFHDAPNWHVTRRHETQNEGLAPYMMSGKELSQHPFMAENFPLIMNGDFDPWIRERFGWNSETVPMPEQYLANCASPHADSVNSLPQLDGSGSEHPMSQQASEKALFMTPSAYQLPFAALPGSPISDLCSSPDVSPAASSIWGADQERDSVRSPLPSENETYMQALSEISGMASGYFSGEDEDGYPTTLEMPDGSARRTSNWLPVDPQAGFTIEHVEDIQEAFISPNTAGWQYDG</sequence>
<protein>
    <submittedName>
        <fullName evidence="1">Uncharacterized protein</fullName>
    </submittedName>
</protein>
<dbReference type="Proteomes" id="UP000191522">
    <property type="component" value="Unassembled WGS sequence"/>
</dbReference>
<comment type="caution">
    <text evidence="1">The sequence shown here is derived from an EMBL/GenBank/DDBJ whole genome shotgun (WGS) entry which is preliminary data.</text>
</comment>
<organism evidence="1 2">
    <name type="scientific">Penicillium decumbens</name>
    <dbReference type="NCBI Taxonomy" id="69771"/>
    <lineage>
        <taxon>Eukaryota</taxon>
        <taxon>Fungi</taxon>
        <taxon>Dikarya</taxon>
        <taxon>Ascomycota</taxon>
        <taxon>Pezizomycotina</taxon>
        <taxon>Eurotiomycetes</taxon>
        <taxon>Eurotiomycetidae</taxon>
        <taxon>Eurotiales</taxon>
        <taxon>Aspergillaceae</taxon>
        <taxon>Penicillium</taxon>
    </lineage>
</organism>
<dbReference type="OrthoDB" id="4509688at2759"/>
<accession>A0A1V6PHB1</accession>
<dbReference type="OMA" id="MWYDAGL"/>